<name>A0A6G1KA49_9PLEO</name>
<protein>
    <submittedName>
        <fullName evidence="2">Uncharacterized protein</fullName>
    </submittedName>
</protein>
<evidence type="ECO:0000313" key="2">
    <source>
        <dbReference type="EMBL" id="KAF2709342.1"/>
    </source>
</evidence>
<sequence>MEETEWKDFGVSKASKGVGERWALSVVAVVVAAGYRRTVNSASKPKLQTHPGELRRPVGVCVHVSDPRRVSSSSSSSSSYKSAWAWDQEIVTVGIATSQREETPVVGRWASGECSVPACPSRACISMLSILVAQHRGPDMTSMLGNHQVACFPSFYWFYWFYWLLLASTGFYWLLLVT</sequence>
<dbReference type="Proteomes" id="UP000799428">
    <property type="component" value="Unassembled WGS sequence"/>
</dbReference>
<accession>A0A6G1KA49</accession>
<keyword evidence="1" id="KW-1133">Transmembrane helix</keyword>
<evidence type="ECO:0000313" key="3">
    <source>
        <dbReference type="Proteomes" id="UP000799428"/>
    </source>
</evidence>
<keyword evidence="3" id="KW-1185">Reference proteome</keyword>
<organism evidence="2 3">
    <name type="scientific">Pleomassaria siparia CBS 279.74</name>
    <dbReference type="NCBI Taxonomy" id="1314801"/>
    <lineage>
        <taxon>Eukaryota</taxon>
        <taxon>Fungi</taxon>
        <taxon>Dikarya</taxon>
        <taxon>Ascomycota</taxon>
        <taxon>Pezizomycotina</taxon>
        <taxon>Dothideomycetes</taxon>
        <taxon>Pleosporomycetidae</taxon>
        <taxon>Pleosporales</taxon>
        <taxon>Pleomassariaceae</taxon>
        <taxon>Pleomassaria</taxon>
    </lineage>
</organism>
<keyword evidence="1" id="KW-0472">Membrane</keyword>
<dbReference type="AlphaFoldDB" id="A0A6G1KA49"/>
<dbReference type="EMBL" id="MU005770">
    <property type="protein sequence ID" value="KAF2709342.1"/>
    <property type="molecule type" value="Genomic_DNA"/>
</dbReference>
<reference evidence="2" key="1">
    <citation type="journal article" date="2020" name="Stud. Mycol.">
        <title>101 Dothideomycetes genomes: a test case for predicting lifestyles and emergence of pathogens.</title>
        <authorList>
            <person name="Haridas S."/>
            <person name="Albert R."/>
            <person name="Binder M."/>
            <person name="Bloem J."/>
            <person name="Labutti K."/>
            <person name="Salamov A."/>
            <person name="Andreopoulos B."/>
            <person name="Baker S."/>
            <person name="Barry K."/>
            <person name="Bills G."/>
            <person name="Bluhm B."/>
            <person name="Cannon C."/>
            <person name="Castanera R."/>
            <person name="Culley D."/>
            <person name="Daum C."/>
            <person name="Ezra D."/>
            <person name="Gonzalez J."/>
            <person name="Henrissat B."/>
            <person name="Kuo A."/>
            <person name="Liang C."/>
            <person name="Lipzen A."/>
            <person name="Lutzoni F."/>
            <person name="Magnuson J."/>
            <person name="Mondo S."/>
            <person name="Nolan M."/>
            <person name="Ohm R."/>
            <person name="Pangilinan J."/>
            <person name="Park H.-J."/>
            <person name="Ramirez L."/>
            <person name="Alfaro M."/>
            <person name="Sun H."/>
            <person name="Tritt A."/>
            <person name="Yoshinaga Y."/>
            <person name="Zwiers L.-H."/>
            <person name="Turgeon B."/>
            <person name="Goodwin S."/>
            <person name="Spatafora J."/>
            <person name="Crous P."/>
            <person name="Grigoriev I."/>
        </authorList>
    </citation>
    <scope>NUCLEOTIDE SEQUENCE</scope>
    <source>
        <strain evidence="2">CBS 279.74</strain>
    </source>
</reference>
<proteinExistence type="predicted"/>
<evidence type="ECO:0000256" key="1">
    <source>
        <dbReference type="SAM" id="Phobius"/>
    </source>
</evidence>
<feature type="transmembrane region" description="Helical" evidence="1">
    <location>
        <begin position="157"/>
        <end position="177"/>
    </location>
</feature>
<keyword evidence="1" id="KW-0812">Transmembrane</keyword>
<gene>
    <name evidence="2" type="ORF">K504DRAFT_502072</name>
</gene>